<sequence length="221" mass="24501">MACPFGRRIFTSKRGSQCWIIRRVATVVNTLSCLWIAWSLTARTTYIRIRHLNYHVIFARGLLHVACGYCSLACRKHTELSLPKMCTASERKKTPGKRKNEKKKSENSIVKNHNLPQAHAYAPCTACVGVGVWVSIFGSSSAVSYCYCNCSGSAPAPAPAPASAATANLRATQCQRSLAGCSRVCVCVSIHGYEWLCVCATLYTLCMQRSHIHYMYRRSSH</sequence>
<evidence type="ECO:0000313" key="2">
    <source>
        <dbReference type="Proteomes" id="UP000001819"/>
    </source>
</evidence>
<protein>
    <submittedName>
        <fullName evidence="3">Uncharacterized protein</fullName>
    </submittedName>
</protein>
<keyword evidence="1" id="KW-1133">Transmembrane helix</keyword>
<keyword evidence="1" id="KW-0812">Transmembrane</keyword>
<dbReference type="KEGG" id="dpo:26532767"/>
<evidence type="ECO:0000313" key="3">
    <source>
        <dbReference type="RefSeq" id="XP_033238286.1"/>
    </source>
</evidence>
<accession>A0A6I8W4M1</accession>
<keyword evidence="2" id="KW-1185">Reference proteome</keyword>
<name>A0A6I8W4M1_DROPS</name>
<reference evidence="3" key="1">
    <citation type="submission" date="2025-08" db="UniProtKB">
        <authorList>
            <consortium name="RefSeq"/>
        </authorList>
    </citation>
    <scope>IDENTIFICATION</scope>
    <source>
        <strain evidence="3">MV-25-SWS-2005</strain>
        <tissue evidence="3">Whole body</tissue>
    </source>
</reference>
<keyword evidence="1" id="KW-0472">Membrane</keyword>
<organism evidence="2 3">
    <name type="scientific">Drosophila pseudoobscura pseudoobscura</name>
    <name type="common">Fruit fly</name>
    <dbReference type="NCBI Taxonomy" id="46245"/>
    <lineage>
        <taxon>Eukaryota</taxon>
        <taxon>Metazoa</taxon>
        <taxon>Ecdysozoa</taxon>
        <taxon>Arthropoda</taxon>
        <taxon>Hexapoda</taxon>
        <taxon>Insecta</taxon>
        <taxon>Pterygota</taxon>
        <taxon>Neoptera</taxon>
        <taxon>Endopterygota</taxon>
        <taxon>Diptera</taxon>
        <taxon>Brachycera</taxon>
        <taxon>Muscomorpha</taxon>
        <taxon>Ephydroidea</taxon>
        <taxon>Drosophilidae</taxon>
        <taxon>Drosophila</taxon>
        <taxon>Sophophora</taxon>
    </lineage>
</organism>
<dbReference type="RefSeq" id="XP_033238286.1">
    <property type="nucleotide sequence ID" value="XM_033382395.1"/>
</dbReference>
<dbReference type="Proteomes" id="UP000001819">
    <property type="component" value="Chromosome X"/>
</dbReference>
<evidence type="ECO:0000256" key="1">
    <source>
        <dbReference type="SAM" id="Phobius"/>
    </source>
</evidence>
<dbReference type="AlphaFoldDB" id="A0A6I8W4M1"/>
<dbReference type="InParanoid" id="A0A6I8W4M1"/>
<gene>
    <name evidence="3" type="primary">LOC26532767</name>
</gene>
<feature type="transmembrane region" description="Helical" evidence="1">
    <location>
        <begin position="20"/>
        <end position="40"/>
    </location>
</feature>
<proteinExistence type="predicted"/>